<dbReference type="Pfam" id="PF02086">
    <property type="entry name" value="MethyltransfD12"/>
    <property type="match status" value="1"/>
</dbReference>
<reference evidence="4 5" key="1">
    <citation type="submission" date="2019-03" db="EMBL/GenBank/DDBJ databases">
        <title>Genomic Encyclopedia of Type Strains, Phase III (KMG-III): the genomes of soil and plant-associated and newly described type strains.</title>
        <authorList>
            <person name="Whitman W."/>
        </authorList>
    </citation>
    <scope>NUCLEOTIDE SEQUENCE [LARGE SCALE GENOMIC DNA]</scope>
    <source>
        <strain evidence="4 5">CECT 8283</strain>
    </source>
</reference>
<dbReference type="GO" id="GO:0006298">
    <property type="term" value="P:mismatch repair"/>
    <property type="evidence" value="ECO:0007669"/>
    <property type="project" value="TreeGrafter"/>
</dbReference>
<dbReference type="SUPFAM" id="SSF53335">
    <property type="entry name" value="S-adenosyl-L-methionine-dependent methyltransferases"/>
    <property type="match status" value="1"/>
</dbReference>
<dbReference type="EMBL" id="SNYH01000003">
    <property type="protein sequence ID" value="TDQ27655.1"/>
    <property type="molecule type" value="Genomic_DNA"/>
</dbReference>
<evidence type="ECO:0000313" key="4">
    <source>
        <dbReference type="EMBL" id="TDQ27655.1"/>
    </source>
</evidence>
<dbReference type="Gene3D" id="3.40.50.150">
    <property type="entry name" value="Vaccinia Virus protein VP39"/>
    <property type="match status" value="2"/>
</dbReference>
<dbReference type="RefSeq" id="WP_166627743.1">
    <property type="nucleotide sequence ID" value="NZ_SNYH01000003.1"/>
</dbReference>
<dbReference type="InterPro" id="IPR029063">
    <property type="entry name" value="SAM-dependent_MTases_sf"/>
</dbReference>
<name>A0A4R6TCV9_9FLAO</name>
<dbReference type="GO" id="GO:1904047">
    <property type="term" value="F:S-adenosyl-L-methionine binding"/>
    <property type="evidence" value="ECO:0007669"/>
    <property type="project" value="TreeGrafter"/>
</dbReference>
<evidence type="ECO:0000256" key="1">
    <source>
        <dbReference type="ARBA" id="ARBA00022603"/>
    </source>
</evidence>
<keyword evidence="2" id="KW-0808">Transferase</keyword>
<dbReference type="Proteomes" id="UP000295390">
    <property type="component" value="Unassembled WGS sequence"/>
</dbReference>
<accession>A0A4R6TCV9</accession>
<evidence type="ECO:0000313" key="5">
    <source>
        <dbReference type="Proteomes" id="UP000295390"/>
    </source>
</evidence>
<organism evidence="4 5">
    <name type="scientific">Tenacibaculum caenipelagi</name>
    <dbReference type="NCBI Taxonomy" id="1325435"/>
    <lineage>
        <taxon>Bacteria</taxon>
        <taxon>Pseudomonadati</taxon>
        <taxon>Bacteroidota</taxon>
        <taxon>Flavobacteriia</taxon>
        <taxon>Flavobacteriales</taxon>
        <taxon>Flavobacteriaceae</taxon>
        <taxon>Tenacibaculum</taxon>
    </lineage>
</organism>
<gene>
    <name evidence="4" type="ORF">DFQ07_1506</name>
</gene>
<keyword evidence="3" id="KW-0949">S-adenosyl-L-methionine</keyword>
<comment type="caution">
    <text evidence="4">The sequence shown here is derived from an EMBL/GenBank/DDBJ whole genome shotgun (WGS) entry which is preliminary data.</text>
</comment>
<proteinExistence type="predicted"/>
<dbReference type="InterPro" id="IPR012327">
    <property type="entry name" value="MeTrfase_D12"/>
</dbReference>
<protein>
    <submittedName>
        <fullName evidence="4">DNA adenine methylase</fullName>
    </submittedName>
</protein>
<keyword evidence="1 4" id="KW-0489">Methyltransferase</keyword>
<keyword evidence="5" id="KW-1185">Reference proteome</keyword>
<evidence type="ECO:0000256" key="3">
    <source>
        <dbReference type="ARBA" id="ARBA00022691"/>
    </source>
</evidence>
<dbReference type="GO" id="GO:0032259">
    <property type="term" value="P:methylation"/>
    <property type="evidence" value="ECO:0007669"/>
    <property type="project" value="UniProtKB-KW"/>
</dbReference>
<dbReference type="GO" id="GO:0009307">
    <property type="term" value="P:DNA restriction-modification system"/>
    <property type="evidence" value="ECO:0007669"/>
    <property type="project" value="InterPro"/>
</dbReference>
<sequence length="260" mass="30236">MVLTRLGNKRKLAKQLHANFLPHRMRIELFFGAGGSYFYLPTPKFSILNDADSDVTNLYLVMLDQKEELKKQLELLPVSESLIKYYLKNEETDPVRKAVRFLLLSNFTYMGKGDTIRLGIGHCKRNLIDRIEPTFQMLKNAKITNVDFREVLGKISFNDKVTPKSDCLCYLDPVYLGTEHTYKVNKWTVNDTEDCFKIMDTSGINSAMSEFATEPVLDFASDYKMNVIYLEERRNLKNRRQEILITNYVKPKKVTYSLNL</sequence>
<dbReference type="AlphaFoldDB" id="A0A4R6TCV9"/>
<dbReference type="GO" id="GO:0009007">
    <property type="term" value="F:site-specific DNA-methyltransferase (adenine-specific) activity"/>
    <property type="evidence" value="ECO:0007669"/>
    <property type="project" value="UniProtKB-EC"/>
</dbReference>
<evidence type="ECO:0000256" key="2">
    <source>
        <dbReference type="ARBA" id="ARBA00022679"/>
    </source>
</evidence>
<dbReference type="PANTHER" id="PTHR30481">
    <property type="entry name" value="DNA ADENINE METHYLASE"/>
    <property type="match status" value="1"/>
</dbReference>
<dbReference type="GO" id="GO:0043565">
    <property type="term" value="F:sequence-specific DNA binding"/>
    <property type="evidence" value="ECO:0007669"/>
    <property type="project" value="TreeGrafter"/>
</dbReference>